<dbReference type="Proteomes" id="UP000631418">
    <property type="component" value="Unassembled WGS sequence"/>
</dbReference>
<organism evidence="2 3">
    <name type="scientific">Clostridium beijerinckii</name>
    <name type="common">Clostridium MP</name>
    <dbReference type="NCBI Taxonomy" id="1520"/>
    <lineage>
        <taxon>Bacteria</taxon>
        <taxon>Bacillati</taxon>
        <taxon>Bacillota</taxon>
        <taxon>Clostridia</taxon>
        <taxon>Eubacteriales</taxon>
        <taxon>Clostridiaceae</taxon>
        <taxon>Clostridium</taxon>
    </lineage>
</organism>
<evidence type="ECO:0000313" key="2">
    <source>
        <dbReference type="EMBL" id="MBF7809826.1"/>
    </source>
</evidence>
<dbReference type="AlphaFoldDB" id="A0AAE2RTK1"/>
<evidence type="ECO:0000256" key="1">
    <source>
        <dbReference type="SAM" id="Phobius"/>
    </source>
</evidence>
<dbReference type="EMBL" id="JADOEF010000001">
    <property type="protein sequence ID" value="MBF7809826.1"/>
    <property type="molecule type" value="Genomic_DNA"/>
</dbReference>
<protein>
    <submittedName>
        <fullName evidence="2">Uncharacterized protein</fullName>
    </submittedName>
</protein>
<comment type="caution">
    <text evidence="2">The sequence shown here is derived from an EMBL/GenBank/DDBJ whole genome shotgun (WGS) entry which is preliminary data.</text>
</comment>
<keyword evidence="1" id="KW-0812">Transmembrane</keyword>
<evidence type="ECO:0000313" key="3">
    <source>
        <dbReference type="Proteomes" id="UP000631418"/>
    </source>
</evidence>
<proteinExistence type="predicted"/>
<reference evidence="2" key="1">
    <citation type="submission" date="2020-11" db="EMBL/GenBank/DDBJ databases">
        <authorList>
            <person name="Thieme N."/>
            <person name="Liebl W."/>
            <person name="Zverlov V."/>
        </authorList>
    </citation>
    <scope>NUCLEOTIDE SEQUENCE</scope>
    <source>
        <strain evidence="2">NT08</strain>
    </source>
</reference>
<gene>
    <name evidence="2" type="ORF">IS491_14325</name>
</gene>
<dbReference type="RefSeq" id="WP_038457728.1">
    <property type="nucleotide sequence ID" value="NZ_CP073279.1"/>
</dbReference>
<sequence length="63" mass="7226">MKKILVESFRTGLDSGTVIRHSLSAQPSVTIKIYIAHLLTFLFYGLIFNLIRHGIKKKRLINN</sequence>
<name>A0AAE2RTK1_CLOBE</name>
<accession>A0AAE2RTK1</accession>
<keyword evidence="1" id="KW-0472">Membrane</keyword>
<keyword evidence="1" id="KW-1133">Transmembrane helix</keyword>
<feature type="transmembrane region" description="Helical" evidence="1">
    <location>
        <begin position="31"/>
        <end position="51"/>
    </location>
</feature>